<dbReference type="Proteomes" id="UP001281447">
    <property type="component" value="Unassembled WGS sequence"/>
</dbReference>
<comment type="caution">
    <text evidence="1">The sequence shown here is derived from an EMBL/GenBank/DDBJ whole genome shotgun (WGS) entry which is preliminary data.</text>
</comment>
<dbReference type="InterPro" id="IPR015058">
    <property type="entry name" value="DUF1878"/>
</dbReference>
<keyword evidence="2" id="KW-1185">Reference proteome</keyword>
<dbReference type="Gene3D" id="1.10.3750.10">
    <property type="entry name" value="YhaI-like"/>
    <property type="match status" value="1"/>
</dbReference>
<organism evidence="1 2">
    <name type="scientific">Tigheibacillus halophilus</name>
    <dbReference type="NCBI Taxonomy" id="361280"/>
    <lineage>
        <taxon>Bacteria</taxon>
        <taxon>Bacillati</taxon>
        <taxon>Bacillota</taxon>
        <taxon>Bacilli</taxon>
        <taxon>Bacillales</taxon>
        <taxon>Bacillaceae</taxon>
        <taxon>Tigheibacillus</taxon>
    </lineage>
</organism>
<accession>A0ABU5C9K6</accession>
<gene>
    <name evidence="1" type="ORF">RWE15_18630</name>
</gene>
<dbReference type="Pfam" id="PF08963">
    <property type="entry name" value="DUF1878"/>
    <property type="match status" value="1"/>
</dbReference>
<dbReference type="InterPro" id="IPR035945">
    <property type="entry name" value="YhaI-like_sf"/>
</dbReference>
<dbReference type="EMBL" id="JAWDIP010000004">
    <property type="protein sequence ID" value="MDY0396017.1"/>
    <property type="molecule type" value="Genomic_DNA"/>
</dbReference>
<name>A0ABU5C9K6_9BACI</name>
<evidence type="ECO:0000313" key="2">
    <source>
        <dbReference type="Proteomes" id="UP001281447"/>
    </source>
</evidence>
<reference evidence="1 2" key="1">
    <citation type="submission" date="2023-10" db="EMBL/GenBank/DDBJ databases">
        <title>Virgibacillus halophilus 5B73C genome.</title>
        <authorList>
            <person name="Miliotis G."/>
            <person name="Sengupta P."/>
            <person name="Hameed A."/>
            <person name="Chuvochina M."/>
            <person name="Mcdonagh F."/>
            <person name="Simpson A.C."/>
            <person name="Singh N.K."/>
            <person name="Rekha P.D."/>
            <person name="Raman K."/>
            <person name="Hugenholtz P."/>
            <person name="Venkateswaran K."/>
        </authorList>
    </citation>
    <scope>NUCLEOTIDE SEQUENCE [LARGE SCALE GENOMIC DNA]</scope>
    <source>
        <strain evidence="1 2">5B73C</strain>
    </source>
</reference>
<protein>
    <submittedName>
        <fullName evidence="1">DUF1878 family protein</fullName>
    </submittedName>
</protein>
<proteinExistence type="predicted"/>
<dbReference type="SUPFAM" id="SSF109915">
    <property type="entry name" value="Hypothetical protein YhaI"/>
    <property type="match status" value="1"/>
</dbReference>
<evidence type="ECO:0000313" key="1">
    <source>
        <dbReference type="EMBL" id="MDY0396017.1"/>
    </source>
</evidence>
<sequence length="82" mass="9632">MNNNINTKKEEGLLDYSSLLQEFTAHLPRQLTAEETLAALKAENICPMLISEFCQIILEKDDRLSRLRSRKRKRVMKEGRRK</sequence>